<sequence>MSTLSAYLSPLLSSSPRLHLKDFLTHKSQLLSSPLVPSSPLPSIYRKRERERRRRPCNWCIRSRGL</sequence>
<organism evidence="1 2">
    <name type="scientific">Musa troglodytarum</name>
    <name type="common">fe'i banana</name>
    <dbReference type="NCBI Taxonomy" id="320322"/>
    <lineage>
        <taxon>Eukaryota</taxon>
        <taxon>Viridiplantae</taxon>
        <taxon>Streptophyta</taxon>
        <taxon>Embryophyta</taxon>
        <taxon>Tracheophyta</taxon>
        <taxon>Spermatophyta</taxon>
        <taxon>Magnoliopsida</taxon>
        <taxon>Liliopsida</taxon>
        <taxon>Zingiberales</taxon>
        <taxon>Musaceae</taxon>
        <taxon>Musa</taxon>
    </lineage>
</organism>
<dbReference type="OrthoDB" id="60843at2759"/>
<accession>A0A9E7HG68</accession>
<dbReference type="Proteomes" id="UP001055439">
    <property type="component" value="Chromosome 8"/>
</dbReference>
<reference evidence="1" key="1">
    <citation type="submission" date="2022-05" db="EMBL/GenBank/DDBJ databases">
        <title>The Musa troglodytarum L. genome provides insights into the mechanism of non-climacteric behaviour and enrichment of carotenoids.</title>
        <authorList>
            <person name="Wang J."/>
        </authorList>
    </citation>
    <scope>NUCLEOTIDE SEQUENCE</scope>
    <source>
        <tissue evidence="1">Leaf</tissue>
    </source>
</reference>
<gene>
    <name evidence="1" type="ORF">MUK42_06643</name>
</gene>
<dbReference type="AlphaFoldDB" id="A0A9E7HG68"/>
<evidence type="ECO:0000313" key="1">
    <source>
        <dbReference type="EMBL" id="URE29567.1"/>
    </source>
</evidence>
<name>A0A9E7HG68_9LILI</name>
<dbReference type="EMBL" id="CP097510">
    <property type="protein sequence ID" value="URE29567.1"/>
    <property type="molecule type" value="Genomic_DNA"/>
</dbReference>
<proteinExistence type="predicted"/>
<evidence type="ECO:0000313" key="2">
    <source>
        <dbReference type="Proteomes" id="UP001055439"/>
    </source>
</evidence>
<protein>
    <submittedName>
        <fullName evidence="1">Stage II sporulation protein E</fullName>
    </submittedName>
</protein>
<keyword evidence="2" id="KW-1185">Reference proteome</keyword>